<dbReference type="InterPro" id="IPR001387">
    <property type="entry name" value="Cro/C1-type_HTH"/>
</dbReference>
<name>B8GS86_THISH</name>
<dbReference type="SUPFAM" id="SSF47413">
    <property type="entry name" value="lambda repressor-like DNA-binding domains"/>
    <property type="match status" value="1"/>
</dbReference>
<dbReference type="PANTHER" id="PTHR36511">
    <property type="entry name" value="MERR FAMILY BACTERIAL REGULATORY PROTEIN"/>
    <property type="match status" value="1"/>
</dbReference>
<dbReference type="AlphaFoldDB" id="B8GS86"/>
<keyword evidence="3" id="KW-0804">Transcription</keyword>
<dbReference type="InterPro" id="IPR052359">
    <property type="entry name" value="HTH-type_reg/antitoxin"/>
</dbReference>
<reference evidence="5 6" key="1">
    <citation type="journal article" date="2011" name="Stand. Genomic Sci.">
        <title>Complete genome sequence of 'Thioalkalivibrio sulfidophilus' HL-EbGr7.</title>
        <authorList>
            <person name="Muyzer G."/>
            <person name="Sorokin D.Y."/>
            <person name="Mavromatis K."/>
            <person name="Lapidus A."/>
            <person name="Clum A."/>
            <person name="Ivanova N."/>
            <person name="Pati A."/>
            <person name="d'Haeseleer P."/>
            <person name="Woyke T."/>
            <person name="Kyrpides N.C."/>
        </authorList>
    </citation>
    <scope>NUCLEOTIDE SEQUENCE [LARGE SCALE GENOMIC DNA]</scope>
    <source>
        <strain evidence="5 6">HL-EbGR7</strain>
    </source>
</reference>
<keyword evidence="2" id="KW-0238">DNA-binding</keyword>
<dbReference type="eggNOG" id="COG2944">
    <property type="taxonomic scope" value="Bacteria"/>
</dbReference>
<dbReference type="RefSeq" id="WP_012638273.1">
    <property type="nucleotide sequence ID" value="NC_011901.1"/>
</dbReference>
<evidence type="ECO:0000256" key="3">
    <source>
        <dbReference type="ARBA" id="ARBA00023163"/>
    </source>
</evidence>
<dbReference type="Gene3D" id="1.10.260.40">
    <property type="entry name" value="lambda repressor-like DNA-binding domains"/>
    <property type="match status" value="1"/>
</dbReference>
<dbReference type="SMART" id="SM00530">
    <property type="entry name" value="HTH_XRE"/>
    <property type="match status" value="1"/>
</dbReference>
<dbReference type="InterPro" id="IPR010982">
    <property type="entry name" value="Lambda_DNA-bd_dom_sf"/>
</dbReference>
<keyword evidence="1" id="KW-0805">Transcription regulation</keyword>
<evidence type="ECO:0000256" key="2">
    <source>
        <dbReference type="ARBA" id="ARBA00023125"/>
    </source>
</evidence>
<evidence type="ECO:0000313" key="5">
    <source>
        <dbReference type="EMBL" id="ACL72790.1"/>
    </source>
</evidence>
<dbReference type="STRING" id="396588.Tgr7_1708"/>
<accession>B8GS86</accession>
<protein>
    <submittedName>
        <fullName evidence="5">Transcriptional regulator, XRE family</fullName>
    </submittedName>
</protein>
<dbReference type="Proteomes" id="UP000002383">
    <property type="component" value="Chromosome"/>
</dbReference>
<dbReference type="Pfam" id="PF01381">
    <property type="entry name" value="HTH_3"/>
    <property type="match status" value="1"/>
</dbReference>
<gene>
    <name evidence="5" type="ordered locus">Tgr7_1708</name>
</gene>
<evidence type="ECO:0000313" key="6">
    <source>
        <dbReference type="Proteomes" id="UP000002383"/>
    </source>
</evidence>
<dbReference type="GO" id="GO:0003677">
    <property type="term" value="F:DNA binding"/>
    <property type="evidence" value="ECO:0007669"/>
    <property type="project" value="UniProtKB-KW"/>
</dbReference>
<proteinExistence type="predicted"/>
<sequence>MTSKKSISARDANRNIGEELLQAIRDVKNGKHGAKYSVEANDVVAARLKSGLSQAQFAAALHISSRTLQQWEQGRRQPSGAAATLLKIVSRHPEVLREVADA</sequence>
<dbReference type="CDD" id="cd00093">
    <property type="entry name" value="HTH_XRE"/>
    <property type="match status" value="1"/>
</dbReference>
<evidence type="ECO:0000259" key="4">
    <source>
        <dbReference type="PROSITE" id="PS50943"/>
    </source>
</evidence>
<dbReference type="EMBL" id="CP001339">
    <property type="protein sequence ID" value="ACL72790.1"/>
    <property type="molecule type" value="Genomic_DNA"/>
</dbReference>
<dbReference type="PANTHER" id="PTHR36511:SF3">
    <property type="entry name" value="ANTITOXIN HIGA-2"/>
    <property type="match status" value="1"/>
</dbReference>
<organism evidence="5 6">
    <name type="scientific">Thioalkalivibrio sulfidiphilus (strain HL-EbGR7)</name>
    <dbReference type="NCBI Taxonomy" id="396588"/>
    <lineage>
        <taxon>Bacteria</taxon>
        <taxon>Pseudomonadati</taxon>
        <taxon>Pseudomonadota</taxon>
        <taxon>Gammaproteobacteria</taxon>
        <taxon>Chromatiales</taxon>
        <taxon>Ectothiorhodospiraceae</taxon>
        <taxon>Thioalkalivibrio</taxon>
    </lineage>
</organism>
<dbReference type="KEGG" id="tgr:Tgr7_1708"/>
<dbReference type="PROSITE" id="PS50943">
    <property type="entry name" value="HTH_CROC1"/>
    <property type="match status" value="1"/>
</dbReference>
<dbReference type="HOGENOM" id="CLU_144725_3_0_6"/>
<keyword evidence="6" id="KW-1185">Reference proteome</keyword>
<evidence type="ECO:0000256" key="1">
    <source>
        <dbReference type="ARBA" id="ARBA00023015"/>
    </source>
</evidence>
<feature type="domain" description="HTH cro/C1-type" evidence="4">
    <location>
        <begin position="43"/>
        <end position="79"/>
    </location>
</feature>